<reference evidence="6 7" key="1">
    <citation type="submission" date="2017-06" db="EMBL/GenBank/DDBJ databases">
        <title>Draft genome sequence of anaerobic fermentative bacterium Anaeromicrobium sediminis DY2726D isolated from West Pacific Ocean sediments.</title>
        <authorList>
            <person name="Zeng X."/>
        </authorList>
    </citation>
    <scope>NUCLEOTIDE SEQUENCE [LARGE SCALE GENOMIC DNA]</scope>
    <source>
        <strain evidence="6 7">DY2726D</strain>
    </source>
</reference>
<dbReference type="Gene3D" id="3.20.20.70">
    <property type="entry name" value="Aldolase class I"/>
    <property type="match status" value="1"/>
</dbReference>
<dbReference type="InterPro" id="IPR007197">
    <property type="entry name" value="rSAM"/>
</dbReference>
<dbReference type="SUPFAM" id="SSF102114">
    <property type="entry name" value="Radical SAM enzymes"/>
    <property type="match status" value="1"/>
</dbReference>
<dbReference type="SMART" id="SM00729">
    <property type="entry name" value="Elp3"/>
    <property type="match status" value="1"/>
</dbReference>
<protein>
    <recommendedName>
        <fullName evidence="5">Radical SAM core domain-containing protein</fullName>
    </recommendedName>
</protein>
<dbReference type="GO" id="GO:0051536">
    <property type="term" value="F:iron-sulfur cluster binding"/>
    <property type="evidence" value="ECO:0007669"/>
    <property type="project" value="UniProtKB-KW"/>
</dbReference>
<comment type="caution">
    <text evidence="6">The sequence shown here is derived from an EMBL/GenBank/DDBJ whole genome shotgun (WGS) entry which is preliminary data.</text>
</comment>
<evidence type="ECO:0000256" key="3">
    <source>
        <dbReference type="ARBA" id="ARBA00023004"/>
    </source>
</evidence>
<dbReference type="Pfam" id="PF04055">
    <property type="entry name" value="Radical_SAM"/>
    <property type="match status" value="1"/>
</dbReference>
<dbReference type="GO" id="GO:0003824">
    <property type="term" value="F:catalytic activity"/>
    <property type="evidence" value="ECO:0007669"/>
    <property type="project" value="InterPro"/>
</dbReference>
<keyword evidence="3" id="KW-0408">Iron</keyword>
<keyword evidence="7" id="KW-1185">Reference proteome</keyword>
<keyword evidence="1" id="KW-0949">S-adenosyl-L-methionine</keyword>
<dbReference type="EMBL" id="NIBG01000001">
    <property type="protein sequence ID" value="PAB61134.1"/>
    <property type="molecule type" value="Genomic_DNA"/>
</dbReference>
<dbReference type="Proteomes" id="UP000216024">
    <property type="component" value="Unassembled WGS sequence"/>
</dbReference>
<dbReference type="PANTHER" id="PTHR11228">
    <property type="entry name" value="RADICAL SAM DOMAIN PROTEIN"/>
    <property type="match status" value="1"/>
</dbReference>
<dbReference type="InterPro" id="IPR013785">
    <property type="entry name" value="Aldolase_TIM"/>
</dbReference>
<evidence type="ECO:0000313" key="6">
    <source>
        <dbReference type="EMBL" id="PAB61134.1"/>
    </source>
</evidence>
<dbReference type="InterPro" id="IPR006638">
    <property type="entry name" value="Elp3/MiaA/NifB-like_rSAM"/>
</dbReference>
<feature type="domain" description="Radical SAM core" evidence="5">
    <location>
        <begin position="95"/>
        <end position="300"/>
    </location>
</feature>
<evidence type="ECO:0000256" key="2">
    <source>
        <dbReference type="ARBA" id="ARBA00022723"/>
    </source>
</evidence>
<name>A0A267MNG2_9FIRM</name>
<dbReference type="PROSITE" id="PS51918">
    <property type="entry name" value="RADICAL_SAM"/>
    <property type="match status" value="1"/>
</dbReference>
<accession>A0A267MNG2</accession>
<sequence length="365" mass="41446">MYHKKLDHMWNKYSGRLIRGTDTMQVKGYNEKLYLFEKSTGMTGFFSHKEKELLIEYVKNGIKTPFIDRLYSLGILTRTSCLNEIIKTLEEEPDQLRLDALHIDITTACPLDCLQCYKGHTSTIEMPLNVFQSYIDEAQKLKIFQIAIGGGEPLVHSQIVDFVEYVSKTEMSATMTTSGYGLSQELLGKLIKAGLNHMQISLNSIVQLVNEKSRDGFQHAVNAIQILSSTDLSFGVNMVIRKDSLDTFFKTVEYAKKMGVKNINLLRYKPSPTEDYEDYALSGDEFYKLAEWIKQVKGIKVKVDSAYSNLLIYLNNGRVNKERSGCMAGKSFIAIHADGSFKPYSHTKGTKRLIQFMNTIQTVSL</sequence>
<gene>
    <name evidence="6" type="ORF">CCE28_01540</name>
</gene>
<proteinExistence type="predicted"/>
<organism evidence="6 7">
    <name type="scientific">Anaeromicrobium sediminis</name>
    <dbReference type="NCBI Taxonomy" id="1478221"/>
    <lineage>
        <taxon>Bacteria</taxon>
        <taxon>Bacillati</taxon>
        <taxon>Bacillota</taxon>
        <taxon>Clostridia</taxon>
        <taxon>Peptostreptococcales</taxon>
        <taxon>Thermotaleaceae</taxon>
        <taxon>Anaeromicrobium</taxon>
    </lineage>
</organism>
<dbReference type="InterPro" id="IPR050377">
    <property type="entry name" value="Radical_SAM_PqqE_MftC-like"/>
</dbReference>
<evidence type="ECO:0000259" key="5">
    <source>
        <dbReference type="PROSITE" id="PS51918"/>
    </source>
</evidence>
<evidence type="ECO:0000313" key="7">
    <source>
        <dbReference type="Proteomes" id="UP000216024"/>
    </source>
</evidence>
<dbReference type="CDD" id="cd01335">
    <property type="entry name" value="Radical_SAM"/>
    <property type="match status" value="1"/>
</dbReference>
<keyword evidence="2" id="KW-0479">Metal-binding</keyword>
<keyword evidence="4" id="KW-0411">Iron-sulfur</keyword>
<dbReference type="SFLD" id="SFLDS00029">
    <property type="entry name" value="Radical_SAM"/>
    <property type="match status" value="1"/>
</dbReference>
<dbReference type="AlphaFoldDB" id="A0A267MNG2"/>
<evidence type="ECO:0000256" key="1">
    <source>
        <dbReference type="ARBA" id="ARBA00022691"/>
    </source>
</evidence>
<dbReference type="GO" id="GO:0046872">
    <property type="term" value="F:metal ion binding"/>
    <property type="evidence" value="ECO:0007669"/>
    <property type="project" value="UniProtKB-KW"/>
</dbReference>
<dbReference type="SFLD" id="SFLDG01067">
    <property type="entry name" value="SPASM/twitch_domain_containing"/>
    <property type="match status" value="1"/>
</dbReference>
<dbReference type="PANTHER" id="PTHR11228:SF7">
    <property type="entry name" value="PQQA PEPTIDE CYCLASE"/>
    <property type="match status" value="1"/>
</dbReference>
<dbReference type="InterPro" id="IPR058240">
    <property type="entry name" value="rSAM_sf"/>
</dbReference>
<evidence type="ECO:0000256" key="4">
    <source>
        <dbReference type="ARBA" id="ARBA00023014"/>
    </source>
</evidence>